<organism evidence="1 2">
    <name type="scientific">Agrobacterium rosae</name>
    <dbReference type="NCBI Taxonomy" id="1972867"/>
    <lineage>
        <taxon>Bacteria</taxon>
        <taxon>Pseudomonadati</taxon>
        <taxon>Pseudomonadota</taxon>
        <taxon>Alphaproteobacteria</taxon>
        <taxon>Hyphomicrobiales</taxon>
        <taxon>Rhizobiaceae</taxon>
        <taxon>Rhizobium/Agrobacterium group</taxon>
        <taxon>Agrobacterium</taxon>
    </lineage>
</organism>
<gene>
    <name evidence="1" type="ORF">DSM25559_4923</name>
</gene>
<dbReference type="Proteomes" id="UP000187891">
    <property type="component" value="Unassembled WGS sequence"/>
</dbReference>
<evidence type="ECO:0000313" key="1">
    <source>
        <dbReference type="EMBL" id="SCX35364.1"/>
    </source>
</evidence>
<dbReference type="Pfam" id="PF11287">
    <property type="entry name" value="DUF3088"/>
    <property type="match status" value="1"/>
</dbReference>
<dbReference type="AlphaFoldDB" id="A0A1R3U282"/>
<evidence type="ECO:0008006" key="3">
    <source>
        <dbReference type="Google" id="ProtNLM"/>
    </source>
</evidence>
<proteinExistence type="predicted"/>
<dbReference type="RefSeq" id="WP_077105641.1">
    <property type="nucleotide sequence ID" value="NZ_FMUE01000020.1"/>
</dbReference>
<dbReference type="InterPro" id="IPR021439">
    <property type="entry name" value="DUF3088"/>
</dbReference>
<reference evidence="2" key="1">
    <citation type="submission" date="2016-10" db="EMBL/GenBank/DDBJ databases">
        <authorList>
            <person name="Wibberg D."/>
        </authorList>
    </citation>
    <scope>NUCLEOTIDE SEQUENCE [LARGE SCALE GENOMIC DNA]</scope>
</reference>
<protein>
    <recommendedName>
        <fullName evidence="3">DUF3088 domain-containing protein</fullName>
    </recommendedName>
</protein>
<dbReference type="STRING" id="1907666.DSM25559_4923"/>
<name>A0A1R3U282_9HYPH</name>
<evidence type="ECO:0000313" key="2">
    <source>
        <dbReference type="Proteomes" id="UP000187891"/>
    </source>
</evidence>
<dbReference type="EMBL" id="FMUE01000020">
    <property type="protein sequence ID" value="SCX35364.1"/>
    <property type="molecule type" value="Genomic_DNA"/>
</dbReference>
<accession>A0A1R3U282</accession>
<sequence length="114" mass="12384">MKDELFILRPGFGIDEGGPFYCGDAVAVEGVLSFFPELRDKIAVQYIEAPRPRAEIIEKIGADNQSAPVLILSESTVPVDSAIAFKTFGSVRFIDQPGDICRYLSAQYGVARAA</sequence>